<dbReference type="AlphaFoldDB" id="A0A411WP86"/>
<dbReference type="PANTHER" id="PTHR32309">
    <property type="entry name" value="TYROSINE-PROTEIN KINASE"/>
    <property type="match status" value="1"/>
</dbReference>
<evidence type="ECO:0000256" key="2">
    <source>
        <dbReference type="ARBA" id="ARBA00022475"/>
    </source>
</evidence>
<dbReference type="InterPro" id="IPR050445">
    <property type="entry name" value="Bact_polysacc_biosynth/exp"/>
</dbReference>
<feature type="transmembrane region" description="Helical" evidence="6">
    <location>
        <begin position="44"/>
        <end position="62"/>
    </location>
</feature>
<organism evidence="8 9">
    <name type="scientific">Limnobaculum zhutongyuii</name>
    <dbReference type="NCBI Taxonomy" id="2498113"/>
    <lineage>
        <taxon>Bacteria</taxon>
        <taxon>Pseudomonadati</taxon>
        <taxon>Pseudomonadota</taxon>
        <taxon>Gammaproteobacteria</taxon>
        <taxon>Enterobacterales</taxon>
        <taxon>Budviciaceae</taxon>
        <taxon>Limnobaculum</taxon>
    </lineage>
</organism>
<evidence type="ECO:0000256" key="3">
    <source>
        <dbReference type="ARBA" id="ARBA00022692"/>
    </source>
</evidence>
<feature type="domain" description="Polysaccharide chain length determinant N-terminal" evidence="7">
    <location>
        <begin position="28"/>
        <end position="89"/>
    </location>
</feature>
<evidence type="ECO:0000313" key="8">
    <source>
        <dbReference type="EMBL" id="QBH97940.1"/>
    </source>
</evidence>
<keyword evidence="9" id="KW-1185">Reference proteome</keyword>
<dbReference type="GO" id="GO:0005886">
    <property type="term" value="C:plasma membrane"/>
    <property type="evidence" value="ECO:0007669"/>
    <property type="project" value="UniProtKB-SubCell"/>
</dbReference>
<dbReference type="KEGG" id="prag:EKN56_17000"/>
<gene>
    <name evidence="8" type="ORF">EKN56_17000</name>
</gene>
<protein>
    <recommendedName>
        <fullName evidence="7">Polysaccharide chain length determinant N-terminal domain-containing protein</fullName>
    </recommendedName>
</protein>
<dbReference type="EMBL" id="CP034752">
    <property type="protein sequence ID" value="QBH97940.1"/>
    <property type="molecule type" value="Genomic_DNA"/>
</dbReference>
<keyword evidence="4 6" id="KW-1133">Transmembrane helix</keyword>
<dbReference type="RefSeq" id="WP_130592897.1">
    <property type="nucleotide sequence ID" value="NZ_CP034752.1"/>
</dbReference>
<keyword evidence="2" id="KW-1003">Cell membrane</keyword>
<evidence type="ECO:0000256" key="5">
    <source>
        <dbReference type="ARBA" id="ARBA00023136"/>
    </source>
</evidence>
<reference evidence="8 9" key="1">
    <citation type="submission" date="2019-03" db="EMBL/GenBank/DDBJ databases">
        <title>Pragia sp. nov. isolated from the gut tract of Carduelis flavirostris.</title>
        <authorList>
            <person name="Ge Y."/>
        </authorList>
    </citation>
    <scope>NUCLEOTIDE SEQUENCE [LARGE SCALE GENOMIC DNA]</scope>
    <source>
        <strain evidence="8 9">CF-458</strain>
    </source>
</reference>
<evidence type="ECO:0000256" key="4">
    <source>
        <dbReference type="ARBA" id="ARBA00022989"/>
    </source>
</evidence>
<dbReference type="OrthoDB" id="6535795at2"/>
<comment type="subcellular location">
    <subcellularLocation>
        <location evidence="1">Cell membrane</location>
        <topology evidence="1">Multi-pass membrane protein</topology>
    </subcellularLocation>
</comment>
<keyword evidence="3 6" id="KW-0812">Transmembrane</keyword>
<evidence type="ECO:0000256" key="1">
    <source>
        <dbReference type="ARBA" id="ARBA00004651"/>
    </source>
</evidence>
<name>A0A411WP86_9GAMM</name>
<dbReference type="Gene3D" id="3.30.1890.10">
    <property type="entry name" value="FepE-like"/>
    <property type="match status" value="1"/>
</dbReference>
<evidence type="ECO:0000259" key="7">
    <source>
        <dbReference type="Pfam" id="PF02706"/>
    </source>
</evidence>
<accession>A0A411WP86</accession>
<sequence>MTEKKQYQPQPMNIDYYSVQQQYNNPYDIDLFDLAIQSWKKKSWIVGCAIIVTLLSAIYAFTAKEQWTATATIDAPSFNSIENYYQAYQLIEDGVDRGTTLDTIGERLFKQFISQAGSYNELSNYIRKSTYFQEISSEKSEQNKTILLNEIIDNIKIVKDKDDLIYYISFSADSANQAKNLLAGYMETMASNVSQIQYSQLKTLISNKKNNIKNQMDALKKIAEEQRVEEIDNIKMSLAIAEKSNIKKPELNGMARLDNNNLFLLGSDALSAMFGSIKNKPLALDGSYYNLQRQYINLDKFKVDGSGAQAFNYLKNPSEPISRDKPKRIFIIIAGCILGGFIGAGYVLISVTIQVYSKRYVNFSKENSN</sequence>
<dbReference type="InterPro" id="IPR003856">
    <property type="entry name" value="LPS_length_determ_N"/>
</dbReference>
<feature type="transmembrane region" description="Helical" evidence="6">
    <location>
        <begin position="329"/>
        <end position="349"/>
    </location>
</feature>
<evidence type="ECO:0000256" key="6">
    <source>
        <dbReference type="SAM" id="Phobius"/>
    </source>
</evidence>
<dbReference type="Pfam" id="PF02706">
    <property type="entry name" value="Wzz"/>
    <property type="match status" value="1"/>
</dbReference>
<dbReference type="GO" id="GO:0004713">
    <property type="term" value="F:protein tyrosine kinase activity"/>
    <property type="evidence" value="ECO:0007669"/>
    <property type="project" value="TreeGrafter"/>
</dbReference>
<dbReference type="Proteomes" id="UP000293154">
    <property type="component" value="Chromosome"/>
</dbReference>
<keyword evidence="5 6" id="KW-0472">Membrane</keyword>
<proteinExistence type="predicted"/>
<dbReference type="SUPFAM" id="SSF160355">
    <property type="entry name" value="Bacterial polysaccharide co-polymerase-like"/>
    <property type="match status" value="1"/>
</dbReference>
<dbReference type="PANTHER" id="PTHR32309:SF13">
    <property type="entry name" value="FERRIC ENTEROBACTIN TRANSPORT PROTEIN FEPE"/>
    <property type="match status" value="1"/>
</dbReference>
<evidence type="ECO:0000313" key="9">
    <source>
        <dbReference type="Proteomes" id="UP000293154"/>
    </source>
</evidence>